<keyword evidence="3" id="KW-0687">Ribonucleoprotein</keyword>
<dbReference type="STRING" id="3218.A0A2K1L0V5"/>
<dbReference type="EnsemblPlants" id="Pp3c2_9610V3.2">
    <property type="protein sequence ID" value="PAC:32933415.CDS.1"/>
    <property type="gene ID" value="Pp3c2_9610"/>
</dbReference>
<evidence type="ECO:0008006" key="8">
    <source>
        <dbReference type="Google" id="ProtNLM"/>
    </source>
</evidence>
<evidence type="ECO:0000313" key="6">
    <source>
        <dbReference type="EnsemblPlants" id="PAC:32933414.CDS.1"/>
    </source>
</evidence>
<evidence type="ECO:0000313" key="7">
    <source>
        <dbReference type="Proteomes" id="UP000006727"/>
    </source>
</evidence>
<reference evidence="5 7" key="2">
    <citation type="journal article" date="2018" name="Plant J.">
        <title>The Physcomitrella patens chromosome-scale assembly reveals moss genome structure and evolution.</title>
        <authorList>
            <person name="Lang D."/>
            <person name="Ullrich K.K."/>
            <person name="Murat F."/>
            <person name="Fuchs J."/>
            <person name="Jenkins J."/>
            <person name="Haas F.B."/>
            <person name="Piednoel M."/>
            <person name="Gundlach H."/>
            <person name="Van Bel M."/>
            <person name="Meyberg R."/>
            <person name="Vives C."/>
            <person name="Morata J."/>
            <person name="Symeonidi A."/>
            <person name="Hiss M."/>
            <person name="Muchero W."/>
            <person name="Kamisugi Y."/>
            <person name="Saleh O."/>
            <person name="Blanc G."/>
            <person name="Decker E.L."/>
            <person name="van Gessel N."/>
            <person name="Grimwood J."/>
            <person name="Hayes R.D."/>
            <person name="Graham S.W."/>
            <person name="Gunter L.E."/>
            <person name="McDaniel S.F."/>
            <person name="Hoernstein S.N.W."/>
            <person name="Larsson A."/>
            <person name="Li F.W."/>
            <person name="Perroud P.F."/>
            <person name="Phillips J."/>
            <person name="Ranjan P."/>
            <person name="Rokshar D.S."/>
            <person name="Rothfels C.J."/>
            <person name="Schneider L."/>
            <person name="Shu S."/>
            <person name="Stevenson D.W."/>
            <person name="Thummler F."/>
            <person name="Tillich M."/>
            <person name="Villarreal Aguilar J.C."/>
            <person name="Widiez T."/>
            <person name="Wong G.K."/>
            <person name="Wymore A."/>
            <person name="Zhang Y."/>
            <person name="Zimmer A.D."/>
            <person name="Quatrano R.S."/>
            <person name="Mayer K.F.X."/>
            <person name="Goodstein D."/>
            <person name="Casacuberta J.M."/>
            <person name="Vandepoele K."/>
            <person name="Reski R."/>
            <person name="Cuming A.C."/>
            <person name="Tuskan G.A."/>
            <person name="Maumus F."/>
            <person name="Salse J."/>
            <person name="Schmutz J."/>
            <person name="Rensing S.A."/>
        </authorList>
    </citation>
    <scope>NUCLEOTIDE SEQUENCE [LARGE SCALE GENOMIC DNA]</scope>
    <source>
        <strain evidence="6 7">cv. Gransden 2004</strain>
    </source>
</reference>
<dbReference type="PANTHER" id="PTHR34550:SF2">
    <property type="entry name" value="SMALL RIBOSOMAL SUBUNIT PROTEIN BTHXC"/>
    <property type="match status" value="1"/>
</dbReference>
<proteinExistence type="inferred from homology"/>
<dbReference type="PANTHER" id="PTHR34550">
    <property type="entry name" value="30S RIBOSOMAL PROTEIN S31, CHLOROPLASTIC"/>
    <property type="match status" value="1"/>
</dbReference>
<dbReference type="Proteomes" id="UP000006727">
    <property type="component" value="Chromosome 2"/>
</dbReference>
<reference evidence="5 7" key="1">
    <citation type="journal article" date="2008" name="Science">
        <title>The Physcomitrella genome reveals evolutionary insights into the conquest of land by plants.</title>
        <authorList>
            <person name="Rensing S."/>
            <person name="Lang D."/>
            <person name="Zimmer A."/>
            <person name="Terry A."/>
            <person name="Salamov A."/>
            <person name="Shapiro H."/>
            <person name="Nishiyama T."/>
            <person name="Perroud P.-F."/>
            <person name="Lindquist E."/>
            <person name="Kamisugi Y."/>
            <person name="Tanahashi T."/>
            <person name="Sakakibara K."/>
            <person name="Fujita T."/>
            <person name="Oishi K."/>
            <person name="Shin-I T."/>
            <person name="Kuroki Y."/>
            <person name="Toyoda A."/>
            <person name="Suzuki Y."/>
            <person name="Hashimoto A."/>
            <person name="Yamaguchi K."/>
            <person name="Sugano A."/>
            <person name="Kohara Y."/>
            <person name="Fujiyama A."/>
            <person name="Anterola A."/>
            <person name="Aoki S."/>
            <person name="Ashton N."/>
            <person name="Barbazuk W.B."/>
            <person name="Barker E."/>
            <person name="Bennetzen J."/>
            <person name="Bezanilla M."/>
            <person name="Blankenship R."/>
            <person name="Cho S.H."/>
            <person name="Dutcher S."/>
            <person name="Estelle M."/>
            <person name="Fawcett J.A."/>
            <person name="Gundlach H."/>
            <person name="Hanada K."/>
            <person name="Heyl A."/>
            <person name="Hicks K.A."/>
            <person name="Hugh J."/>
            <person name="Lohr M."/>
            <person name="Mayer K."/>
            <person name="Melkozernov A."/>
            <person name="Murata T."/>
            <person name="Nelson D."/>
            <person name="Pils B."/>
            <person name="Prigge M."/>
            <person name="Reiss B."/>
            <person name="Renner T."/>
            <person name="Rombauts S."/>
            <person name="Rushton P."/>
            <person name="Sanderfoot A."/>
            <person name="Schween G."/>
            <person name="Shiu S.-H."/>
            <person name="Stueber K."/>
            <person name="Theodoulou F.L."/>
            <person name="Tu H."/>
            <person name="Van de Peer Y."/>
            <person name="Verrier P.J."/>
            <person name="Waters E."/>
            <person name="Wood A."/>
            <person name="Yang L."/>
            <person name="Cove D."/>
            <person name="Cuming A."/>
            <person name="Hasebe M."/>
            <person name="Lucas S."/>
            <person name="Mishler D.B."/>
            <person name="Reski R."/>
            <person name="Grigoriev I."/>
            <person name="Quatrano R.S."/>
            <person name="Boore J.L."/>
        </authorList>
    </citation>
    <scope>NUCLEOTIDE SEQUENCE [LARGE SCALE GENOMIC DNA]</scope>
    <source>
        <strain evidence="6 7">cv. Gransden 2004</strain>
    </source>
</reference>
<dbReference type="GO" id="GO:1990904">
    <property type="term" value="C:ribonucleoprotein complex"/>
    <property type="evidence" value="ECO:0007669"/>
    <property type="project" value="UniProtKB-KW"/>
</dbReference>
<comment type="similarity">
    <text evidence="1">Belongs to the bacterial ribosomal protein bTHX family.</text>
</comment>
<keyword evidence="7" id="KW-1185">Reference proteome</keyword>
<evidence type="ECO:0000256" key="4">
    <source>
        <dbReference type="SAM" id="MobiDB-lite"/>
    </source>
</evidence>
<feature type="region of interest" description="Disordered" evidence="4">
    <location>
        <begin position="69"/>
        <end position="96"/>
    </location>
</feature>
<dbReference type="RefSeq" id="XP_024403176.1">
    <property type="nucleotide sequence ID" value="XM_024547408.2"/>
</dbReference>
<organism evidence="5">
    <name type="scientific">Physcomitrium patens</name>
    <name type="common">Spreading-leaved earth moss</name>
    <name type="synonym">Physcomitrella patens</name>
    <dbReference type="NCBI Taxonomy" id="3218"/>
    <lineage>
        <taxon>Eukaryota</taxon>
        <taxon>Viridiplantae</taxon>
        <taxon>Streptophyta</taxon>
        <taxon>Embryophyta</taxon>
        <taxon>Bryophyta</taxon>
        <taxon>Bryophytina</taxon>
        <taxon>Bryopsida</taxon>
        <taxon>Funariidae</taxon>
        <taxon>Funariales</taxon>
        <taxon>Funariaceae</taxon>
        <taxon>Physcomitrium</taxon>
    </lineage>
</organism>
<keyword evidence="2" id="KW-0689">Ribosomal protein</keyword>
<accession>A0A2K1L0V5</accession>
<name>A0A2K1L0V5_PHYPA</name>
<evidence type="ECO:0000256" key="2">
    <source>
        <dbReference type="ARBA" id="ARBA00022980"/>
    </source>
</evidence>
<dbReference type="EnsemblPlants" id="Pp3c2_9610V3.1">
    <property type="protein sequence ID" value="PAC:32933414.CDS.1"/>
    <property type="gene ID" value="Pp3c2_9610"/>
</dbReference>
<dbReference type="GO" id="GO:0005840">
    <property type="term" value="C:ribosome"/>
    <property type="evidence" value="ECO:0007669"/>
    <property type="project" value="UniProtKB-KW"/>
</dbReference>
<feature type="compositionally biased region" description="Basic residues" evidence="4">
    <location>
        <begin position="73"/>
        <end position="82"/>
    </location>
</feature>
<dbReference type="NCBIfam" id="TIGR04560">
    <property type="entry name" value="ribo_THX"/>
    <property type="match status" value="1"/>
</dbReference>
<evidence type="ECO:0000256" key="3">
    <source>
        <dbReference type="ARBA" id="ARBA00023274"/>
    </source>
</evidence>
<dbReference type="Pfam" id="PF17067">
    <property type="entry name" value="RPS31"/>
    <property type="match status" value="1"/>
</dbReference>
<dbReference type="AlphaFoldDB" id="A0A2K1L0V5"/>
<dbReference type="InterPro" id="IPR044695">
    <property type="entry name" value="Ribosomal_bTHXc/bTHXc_plant"/>
</dbReference>
<dbReference type="PaxDb" id="3218-PP1S84_99V6.1"/>
<dbReference type="GeneID" id="112295605"/>
<dbReference type="OrthoDB" id="10385963at2759"/>
<dbReference type="KEGG" id="ppp:112295605"/>
<dbReference type="Gramene" id="Pp3c2_9610V3.2">
    <property type="protein sequence ID" value="PAC:32933415.CDS.1"/>
    <property type="gene ID" value="Pp3c2_9610"/>
</dbReference>
<dbReference type="Gramene" id="Pp3c2_9610V3.1">
    <property type="protein sequence ID" value="PAC:32933414.CDS.1"/>
    <property type="gene ID" value="Pp3c2_9610"/>
</dbReference>
<evidence type="ECO:0000313" key="5">
    <source>
        <dbReference type="EMBL" id="PNR59651.1"/>
    </source>
</evidence>
<reference evidence="6" key="3">
    <citation type="submission" date="2020-12" db="UniProtKB">
        <authorList>
            <consortium name="EnsemblPlants"/>
        </authorList>
    </citation>
    <scope>IDENTIFICATION</scope>
</reference>
<dbReference type="InterPro" id="IPR030826">
    <property type="entry name" value="Ribosomal_bTHX/bTHXc/bTHXm"/>
</dbReference>
<dbReference type="EMBL" id="ABEU02000002">
    <property type="protein sequence ID" value="PNR59651.1"/>
    <property type="molecule type" value="Genomic_DNA"/>
</dbReference>
<evidence type="ECO:0000256" key="1">
    <source>
        <dbReference type="ARBA" id="ARBA00010834"/>
    </source>
</evidence>
<sequence>MAWGRLLQLGKSLTRTPQLEFVPVWWRLHSSFSQSVMDTSGLAPRLVGPESGSQVMASSEDGLDAVVCGRGDKKTKRGKRFKGSFGNPREKRGTTTRRLRKNWELSYDPLLPVHAQPFPPMLA</sequence>
<gene>
    <name evidence="6" type="primary">LOC112295605</name>
    <name evidence="5" type="ORF">PHYPA_002443</name>
</gene>
<protein>
    <recommendedName>
        <fullName evidence="8">30S ribosomal protein S31, mitochondrial</fullName>
    </recommendedName>
</protein>